<name>A0A382KYM4_9ZZZZ</name>
<accession>A0A382KYM4</accession>
<reference evidence="1" key="1">
    <citation type="submission" date="2018-05" db="EMBL/GenBank/DDBJ databases">
        <authorList>
            <person name="Lanie J.A."/>
            <person name="Ng W.-L."/>
            <person name="Kazmierczak K.M."/>
            <person name="Andrzejewski T.M."/>
            <person name="Davidsen T.M."/>
            <person name="Wayne K.J."/>
            <person name="Tettelin H."/>
            <person name="Glass J.I."/>
            <person name="Rusch D."/>
            <person name="Podicherti R."/>
            <person name="Tsui H.-C.T."/>
            <person name="Winkler M.E."/>
        </authorList>
    </citation>
    <scope>NUCLEOTIDE SEQUENCE</scope>
</reference>
<proteinExistence type="predicted"/>
<dbReference type="AlphaFoldDB" id="A0A382KYM4"/>
<protein>
    <submittedName>
        <fullName evidence="1">Uncharacterized protein</fullName>
    </submittedName>
</protein>
<organism evidence="1">
    <name type="scientific">marine metagenome</name>
    <dbReference type="NCBI Taxonomy" id="408172"/>
    <lineage>
        <taxon>unclassified sequences</taxon>
        <taxon>metagenomes</taxon>
        <taxon>ecological metagenomes</taxon>
    </lineage>
</organism>
<dbReference type="EMBL" id="UINC01083581">
    <property type="protein sequence ID" value="SVC29419.1"/>
    <property type="molecule type" value="Genomic_DNA"/>
</dbReference>
<sequence length="53" mass="5995">MAVIKSNIAKKYSTIAFFLLFLTKFLIPEPKAAQMDIDIGQIIKAVIEIKKIE</sequence>
<gene>
    <name evidence="1" type="ORF">METZ01_LOCUS282273</name>
</gene>
<feature type="non-terminal residue" evidence="1">
    <location>
        <position position="53"/>
    </location>
</feature>
<evidence type="ECO:0000313" key="1">
    <source>
        <dbReference type="EMBL" id="SVC29419.1"/>
    </source>
</evidence>